<dbReference type="OrthoDB" id="3682047at2"/>
<keyword evidence="1" id="KW-0678">Repressor</keyword>
<keyword evidence="4" id="KW-0804">Transcription</keyword>
<dbReference type="SUPFAM" id="SSF46689">
    <property type="entry name" value="Homeodomain-like"/>
    <property type="match status" value="1"/>
</dbReference>
<dbReference type="InterPro" id="IPR039538">
    <property type="entry name" value="BetI_C"/>
</dbReference>
<evidence type="ECO:0000313" key="8">
    <source>
        <dbReference type="Proteomes" id="UP000269198"/>
    </source>
</evidence>
<accession>A0A3N0EIQ1</accession>
<dbReference type="SUPFAM" id="SSF48498">
    <property type="entry name" value="Tetracyclin repressor-like, C-terminal domain"/>
    <property type="match status" value="1"/>
</dbReference>
<dbReference type="InterPro" id="IPR050109">
    <property type="entry name" value="HTH-type_TetR-like_transc_reg"/>
</dbReference>
<dbReference type="GO" id="GO:0000976">
    <property type="term" value="F:transcription cis-regulatory region binding"/>
    <property type="evidence" value="ECO:0007669"/>
    <property type="project" value="TreeGrafter"/>
</dbReference>
<dbReference type="PROSITE" id="PS50977">
    <property type="entry name" value="HTH_TETR_2"/>
    <property type="match status" value="1"/>
</dbReference>
<dbReference type="Proteomes" id="UP000269198">
    <property type="component" value="Unassembled WGS sequence"/>
</dbReference>
<dbReference type="GO" id="GO:0003700">
    <property type="term" value="F:DNA-binding transcription factor activity"/>
    <property type="evidence" value="ECO:0007669"/>
    <property type="project" value="TreeGrafter"/>
</dbReference>
<dbReference type="InterPro" id="IPR036271">
    <property type="entry name" value="Tet_transcr_reg_TetR-rel_C_sf"/>
</dbReference>
<organism evidence="7 8">
    <name type="scientific">Halostreptopolyspora alba</name>
    <dbReference type="NCBI Taxonomy" id="2487137"/>
    <lineage>
        <taxon>Bacteria</taxon>
        <taxon>Bacillati</taxon>
        <taxon>Actinomycetota</taxon>
        <taxon>Actinomycetes</taxon>
        <taxon>Streptosporangiales</taxon>
        <taxon>Nocardiopsidaceae</taxon>
        <taxon>Halostreptopolyspora</taxon>
    </lineage>
</organism>
<evidence type="ECO:0000313" key="7">
    <source>
        <dbReference type="EMBL" id="RNL87662.1"/>
    </source>
</evidence>
<proteinExistence type="predicted"/>
<dbReference type="Pfam" id="PF13977">
    <property type="entry name" value="TetR_C_6"/>
    <property type="match status" value="1"/>
</dbReference>
<feature type="DNA-binding region" description="H-T-H motif" evidence="5">
    <location>
        <begin position="43"/>
        <end position="62"/>
    </location>
</feature>
<dbReference type="Gene3D" id="1.10.357.10">
    <property type="entry name" value="Tetracycline Repressor, domain 2"/>
    <property type="match status" value="1"/>
</dbReference>
<dbReference type="EMBL" id="RJMB01000001">
    <property type="protein sequence ID" value="RNL87662.1"/>
    <property type="molecule type" value="Genomic_DNA"/>
</dbReference>
<evidence type="ECO:0000256" key="5">
    <source>
        <dbReference type="PROSITE-ProRule" id="PRU00335"/>
    </source>
</evidence>
<dbReference type="AlphaFoldDB" id="A0A3N0EIQ1"/>
<evidence type="ECO:0000259" key="6">
    <source>
        <dbReference type="PROSITE" id="PS50977"/>
    </source>
</evidence>
<evidence type="ECO:0000256" key="2">
    <source>
        <dbReference type="ARBA" id="ARBA00023015"/>
    </source>
</evidence>
<evidence type="ECO:0000256" key="3">
    <source>
        <dbReference type="ARBA" id="ARBA00023125"/>
    </source>
</evidence>
<sequence length="212" mass="23201">MTDQSVIIGGSVTPKRVDRSARREEILAAAVRVFARKGFAATRIDDVAREADIGKGSVYLYFDSRDALLSAAFEAFAARSRTVLQRAREGTGPPLERLGSLVRSVLAALAEDPELAHILLDLWSSGRAQSQLPLDMPSVYSEYRTVIAELLREAEAEGTVRQGVGQHHATVIVGAVEGCLLQWLLEPRLPITELAEPILEVCVEGLRRRKEA</sequence>
<protein>
    <submittedName>
        <fullName evidence="7">TetR/AcrR family transcriptional regulator</fullName>
    </submittedName>
</protein>
<dbReference type="Pfam" id="PF00440">
    <property type="entry name" value="TetR_N"/>
    <property type="match status" value="1"/>
</dbReference>
<dbReference type="PRINTS" id="PR00455">
    <property type="entry name" value="HTHTETR"/>
</dbReference>
<evidence type="ECO:0000256" key="1">
    <source>
        <dbReference type="ARBA" id="ARBA00022491"/>
    </source>
</evidence>
<dbReference type="PANTHER" id="PTHR30055">
    <property type="entry name" value="HTH-TYPE TRANSCRIPTIONAL REGULATOR RUTR"/>
    <property type="match status" value="1"/>
</dbReference>
<reference evidence="7 8" key="1">
    <citation type="submission" date="2018-11" db="EMBL/GenBank/DDBJ databases">
        <title>The genome draft of YIM 96095.</title>
        <authorList>
            <person name="Tang S.-K."/>
            <person name="Chunyu W.-X."/>
            <person name="Feng Y.-Z."/>
        </authorList>
    </citation>
    <scope>NUCLEOTIDE SEQUENCE [LARGE SCALE GENOMIC DNA]</scope>
    <source>
        <strain evidence="7 8">YIM 96095</strain>
    </source>
</reference>
<comment type="caution">
    <text evidence="7">The sequence shown here is derived from an EMBL/GenBank/DDBJ whole genome shotgun (WGS) entry which is preliminary data.</text>
</comment>
<dbReference type="InterPro" id="IPR001647">
    <property type="entry name" value="HTH_TetR"/>
</dbReference>
<dbReference type="InterPro" id="IPR009057">
    <property type="entry name" value="Homeodomain-like_sf"/>
</dbReference>
<feature type="domain" description="HTH tetR-type" evidence="6">
    <location>
        <begin position="20"/>
        <end position="80"/>
    </location>
</feature>
<keyword evidence="8" id="KW-1185">Reference proteome</keyword>
<evidence type="ECO:0000256" key="4">
    <source>
        <dbReference type="ARBA" id="ARBA00023163"/>
    </source>
</evidence>
<keyword evidence="3 5" id="KW-0238">DNA-binding</keyword>
<gene>
    <name evidence="7" type="ORF">EFW17_00635</name>
</gene>
<dbReference type="PANTHER" id="PTHR30055:SF234">
    <property type="entry name" value="HTH-TYPE TRANSCRIPTIONAL REGULATOR BETI"/>
    <property type="match status" value="1"/>
</dbReference>
<keyword evidence="2" id="KW-0805">Transcription regulation</keyword>
<name>A0A3N0EIQ1_9ACTN</name>